<sequence length="108" mass="11746">MLCPYLIFARFNDDLKTAASLKVIPALDHFIDVFAPIPPKDSNDKWTQIFIDMILLGATAGFGRTITGALSALPEFSKSNSYVTEAAVKTLVGGATDKIKELRDKKGL</sequence>
<accession>A0A0A1TAA8</accession>
<evidence type="ECO:0000313" key="1">
    <source>
        <dbReference type="EMBL" id="CEJ83710.1"/>
    </source>
</evidence>
<gene>
    <name evidence="1" type="ORF">VHEMI03232</name>
</gene>
<dbReference type="EMBL" id="CDHN01000002">
    <property type="protein sequence ID" value="CEJ83710.1"/>
    <property type="molecule type" value="Genomic_DNA"/>
</dbReference>
<dbReference type="HOGENOM" id="CLU_2198828_0_0_1"/>
<protein>
    <submittedName>
        <fullName evidence="1">Uncharacterized protein</fullName>
    </submittedName>
</protein>
<reference evidence="1 2" key="1">
    <citation type="journal article" date="2015" name="Genome Announc.">
        <title>Draft Genome Sequence and Gene Annotation of the Entomopathogenic Fungus Verticillium hemipterigenum.</title>
        <authorList>
            <person name="Horn F."/>
            <person name="Habel A."/>
            <person name="Scharf D.H."/>
            <person name="Dworschak J."/>
            <person name="Brakhage A.A."/>
            <person name="Guthke R."/>
            <person name="Hertweck C."/>
            <person name="Linde J."/>
        </authorList>
    </citation>
    <scope>NUCLEOTIDE SEQUENCE [LARGE SCALE GENOMIC DNA]</scope>
</reference>
<proteinExistence type="predicted"/>
<dbReference type="Proteomes" id="UP000039046">
    <property type="component" value="Unassembled WGS sequence"/>
</dbReference>
<organism evidence="1 2">
    <name type="scientific">[Torrubiella] hemipterigena</name>
    <dbReference type="NCBI Taxonomy" id="1531966"/>
    <lineage>
        <taxon>Eukaryota</taxon>
        <taxon>Fungi</taxon>
        <taxon>Dikarya</taxon>
        <taxon>Ascomycota</taxon>
        <taxon>Pezizomycotina</taxon>
        <taxon>Sordariomycetes</taxon>
        <taxon>Hypocreomycetidae</taxon>
        <taxon>Hypocreales</taxon>
        <taxon>Clavicipitaceae</taxon>
        <taxon>Clavicipitaceae incertae sedis</taxon>
        <taxon>'Torrubiella' clade</taxon>
    </lineage>
</organism>
<keyword evidence="2" id="KW-1185">Reference proteome</keyword>
<evidence type="ECO:0000313" key="2">
    <source>
        <dbReference type="Proteomes" id="UP000039046"/>
    </source>
</evidence>
<dbReference type="AlphaFoldDB" id="A0A0A1TAA8"/>
<name>A0A0A1TAA8_9HYPO</name>